<dbReference type="InterPro" id="IPR039745">
    <property type="entry name" value="Vps54"/>
</dbReference>
<keyword evidence="8" id="KW-0175">Coiled coil</keyword>
<comment type="similarity">
    <text evidence="2">Belongs to the VPS54 family.</text>
</comment>
<evidence type="ECO:0000256" key="7">
    <source>
        <dbReference type="ARBA" id="ARBA00023034"/>
    </source>
</evidence>
<dbReference type="PANTHER" id="PTHR12965:SF0">
    <property type="entry name" value="VACUOLAR PROTEIN SORTING-ASSOCIATED PROTEIN 54"/>
    <property type="match status" value="1"/>
</dbReference>
<feature type="domain" description="Vacuolar protein sorting-associated protein 54 C-terminal" evidence="9">
    <location>
        <begin position="32"/>
        <end position="156"/>
    </location>
</feature>
<dbReference type="PANTHER" id="PTHR12965">
    <property type="entry name" value="VACUOLAR PROTEIN SORTING 54"/>
    <property type="match status" value="1"/>
</dbReference>
<keyword evidence="6" id="KW-0653">Protein transport</keyword>
<keyword evidence="4" id="KW-0813">Transport</keyword>
<evidence type="ECO:0000313" key="10">
    <source>
        <dbReference type="EMBL" id="KAJ8945377.1"/>
    </source>
</evidence>
<accession>A0AAV8Y432</accession>
<dbReference type="GO" id="GO:0005829">
    <property type="term" value="C:cytosol"/>
    <property type="evidence" value="ECO:0007669"/>
    <property type="project" value="GOC"/>
</dbReference>
<evidence type="ECO:0000256" key="1">
    <source>
        <dbReference type="ARBA" id="ARBA00004601"/>
    </source>
</evidence>
<evidence type="ECO:0000256" key="2">
    <source>
        <dbReference type="ARBA" id="ARBA00009150"/>
    </source>
</evidence>
<evidence type="ECO:0000256" key="8">
    <source>
        <dbReference type="ARBA" id="ARBA00023054"/>
    </source>
</evidence>
<reference evidence="10" key="1">
    <citation type="journal article" date="2023" name="Insect Mol. Biol.">
        <title>Genome sequencing provides insights into the evolution of gene families encoding plant cell wall-degrading enzymes in longhorned beetles.</title>
        <authorList>
            <person name="Shin N.R."/>
            <person name="Okamura Y."/>
            <person name="Kirsch R."/>
            <person name="Pauchet Y."/>
        </authorList>
    </citation>
    <scope>NUCLEOTIDE SEQUENCE</scope>
    <source>
        <strain evidence="10">AMC_N1</strain>
    </source>
</reference>
<comment type="subcellular location">
    <subcellularLocation>
        <location evidence="1">Golgi apparatus</location>
        <location evidence="1">trans-Golgi network</location>
    </subcellularLocation>
</comment>
<dbReference type="Proteomes" id="UP001162162">
    <property type="component" value="Unassembled WGS sequence"/>
</dbReference>
<dbReference type="GO" id="GO:0006896">
    <property type="term" value="P:Golgi to vacuole transport"/>
    <property type="evidence" value="ECO:0007669"/>
    <property type="project" value="TreeGrafter"/>
</dbReference>
<gene>
    <name evidence="10" type="ORF">NQ318_007023</name>
</gene>
<dbReference type="Gene3D" id="6.10.250.860">
    <property type="match status" value="1"/>
</dbReference>
<protein>
    <recommendedName>
        <fullName evidence="3">Vacuolar protein sorting-associated protein 54</fullName>
    </recommendedName>
</protein>
<dbReference type="InterPro" id="IPR012501">
    <property type="entry name" value="Vps54_C"/>
</dbReference>
<name>A0AAV8Y432_9CUCU</name>
<evidence type="ECO:0000313" key="11">
    <source>
        <dbReference type="Proteomes" id="UP001162162"/>
    </source>
</evidence>
<dbReference type="FunFam" id="1.20.1280.130:FF:000001">
    <property type="entry name" value="Vacuolar protein sorting-associated protein 54"/>
    <property type="match status" value="1"/>
</dbReference>
<comment type="caution">
    <text evidence="10">The sequence shown here is derived from an EMBL/GenBank/DDBJ whole genome shotgun (WGS) entry which is preliminary data.</text>
</comment>
<organism evidence="10 11">
    <name type="scientific">Aromia moschata</name>
    <dbReference type="NCBI Taxonomy" id="1265417"/>
    <lineage>
        <taxon>Eukaryota</taxon>
        <taxon>Metazoa</taxon>
        <taxon>Ecdysozoa</taxon>
        <taxon>Arthropoda</taxon>
        <taxon>Hexapoda</taxon>
        <taxon>Insecta</taxon>
        <taxon>Pterygota</taxon>
        <taxon>Neoptera</taxon>
        <taxon>Endopterygota</taxon>
        <taxon>Coleoptera</taxon>
        <taxon>Polyphaga</taxon>
        <taxon>Cucujiformia</taxon>
        <taxon>Chrysomeloidea</taxon>
        <taxon>Cerambycidae</taxon>
        <taxon>Cerambycinae</taxon>
        <taxon>Callichromatini</taxon>
        <taxon>Aromia</taxon>
    </lineage>
</organism>
<sequence>MKSLPGSPTEEDITTNKYDSKPAATLKAGPSDYYTVGTVLILIRLVSEYCVCAYDLQPLAPVIGRNLAELLRTFNSRSCQLVLGAGALRTAGLKTITSTNLALASRSLQLVLWMIPMVRAHFATLTTDPLASFDVVEKDIGHHVQQLESKVLSIIDTLLVDQLNVWDAKPPVPSKQFRNISRHLTKLHEAVSSVLPEEQINDIYEVIHKNFKTRIREQLVKMNIQNNGGPQHGVVTAEIIFYLETMRTLRALPEKYLSDRAMDYIWTR</sequence>
<dbReference type="GO" id="GO:0015031">
    <property type="term" value="P:protein transport"/>
    <property type="evidence" value="ECO:0007669"/>
    <property type="project" value="UniProtKB-KW"/>
</dbReference>
<dbReference type="GO" id="GO:0042147">
    <property type="term" value="P:retrograde transport, endosome to Golgi"/>
    <property type="evidence" value="ECO:0007669"/>
    <property type="project" value="InterPro"/>
</dbReference>
<evidence type="ECO:0000256" key="6">
    <source>
        <dbReference type="ARBA" id="ARBA00022927"/>
    </source>
</evidence>
<dbReference type="Gene3D" id="1.20.1280.130">
    <property type="match status" value="1"/>
</dbReference>
<keyword evidence="5" id="KW-0597">Phosphoprotein</keyword>
<evidence type="ECO:0000256" key="5">
    <source>
        <dbReference type="ARBA" id="ARBA00022553"/>
    </source>
</evidence>
<keyword evidence="7" id="KW-0333">Golgi apparatus</keyword>
<dbReference type="AlphaFoldDB" id="A0AAV8Y432"/>
<dbReference type="GO" id="GO:0000938">
    <property type="term" value="C:GARP complex"/>
    <property type="evidence" value="ECO:0007669"/>
    <property type="project" value="InterPro"/>
</dbReference>
<evidence type="ECO:0000256" key="3">
    <source>
        <dbReference type="ARBA" id="ARBA00017665"/>
    </source>
</evidence>
<evidence type="ECO:0000259" key="9">
    <source>
        <dbReference type="Pfam" id="PF07928"/>
    </source>
</evidence>
<dbReference type="EMBL" id="JAPWTK010000218">
    <property type="protein sequence ID" value="KAJ8945377.1"/>
    <property type="molecule type" value="Genomic_DNA"/>
</dbReference>
<dbReference type="Pfam" id="PF07928">
    <property type="entry name" value="Vps54"/>
    <property type="match status" value="1"/>
</dbReference>
<evidence type="ECO:0000256" key="4">
    <source>
        <dbReference type="ARBA" id="ARBA00022448"/>
    </source>
</evidence>
<dbReference type="GO" id="GO:0019905">
    <property type="term" value="F:syntaxin binding"/>
    <property type="evidence" value="ECO:0007669"/>
    <property type="project" value="TreeGrafter"/>
</dbReference>
<proteinExistence type="inferred from homology"/>
<keyword evidence="11" id="KW-1185">Reference proteome</keyword>